<proteinExistence type="predicted"/>
<protein>
    <submittedName>
        <fullName evidence="2">Uncharacterized protein conserved in bacteria</fullName>
    </submittedName>
</protein>
<dbReference type="RefSeq" id="WP_013583672.1">
    <property type="nucleotide sequence ID" value="NC_015125.1"/>
</dbReference>
<gene>
    <name evidence="2" type="ordered locus">MTES_0581</name>
</gene>
<name>E8NC97_MICTS</name>
<dbReference type="HOGENOM" id="CLU_398386_0_0_11"/>
<sequence length="750" mass="82872">MRLGRLRESVRRSRELPVVGPVVRAADRIWWARTIGRSELVDAEYYGTQLGFPRVPRSIAIAHYVAWGFRRGMSLNPLFDDIVAGGQLPEVFRVPALYAYLLSERETVRVHPWWDAEEYGRKHGGPGLEHAWTHRDAEIELTAAGHLRRATVDEMRRRALAAARTWRRHRASRGVKSTPGDVGLIRPIQARDRRYDRKLAQAAARAAHDRVIVPLVGVDASQWVSAHLLADVVPELGLSGERSRVTWPAMLHRAAAALDVDVSAVLDSRAEFTDDEIDALVDTARAHVVALPVHRAFDGTVLGVGAAETGGAAAWGILAEHPVEDLDALDAVVDVPLVHGLSMALPHAVLRETLERDAPTSATAFARALRSRTGAKALTGIRPVLEEPTLVFAEPRPSQKGSDRDRGVAADLVTAAGFDVLSWRTGEGRTVEPVRRWRRPTPDAERWAIKICAPAGRRGAVWGDMHFARGLAAALRRRGHTVVIDAFDARARRTADLDDVSVVVRGPYRIDPVGPGVSLQWIISHPDDLTRGELAQFDRVFAASERWSARTRERWGIDVQPLLEATDTDLFHPRGVDRTDEIVFVGTARGIARPSVVVPLRAGLPVRVYGPDWRPFIPHSAIAAQTIAHAELPRRYESASIVLNDQWPAMRRQGFIAMRPFDVVAVGGRVISEDVDGIEEIFGGAVIAYRDERHLLELLEADPDEIFPDRVRLGQIAERVRAEHSFDARAAILDEAARSARSARSARTGR</sequence>
<organism evidence="2 3">
    <name type="scientific">Microbacterium testaceum (strain StLB037)</name>
    <dbReference type="NCBI Taxonomy" id="979556"/>
    <lineage>
        <taxon>Bacteria</taxon>
        <taxon>Bacillati</taxon>
        <taxon>Actinomycetota</taxon>
        <taxon>Actinomycetes</taxon>
        <taxon>Micrococcales</taxon>
        <taxon>Microbacteriaceae</taxon>
        <taxon>Microbacterium</taxon>
    </lineage>
</organism>
<evidence type="ECO:0000313" key="2">
    <source>
        <dbReference type="EMBL" id="BAJ73545.1"/>
    </source>
</evidence>
<dbReference type="Pfam" id="PF13524">
    <property type="entry name" value="Glyco_trans_1_2"/>
    <property type="match status" value="1"/>
</dbReference>
<dbReference type="eggNOG" id="COG4641">
    <property type="taxonomic scope" value="Bacteria"/>
</dbReference>
<reference key="2">
    <citation type="submission" date="2011-02" db="EMBL/GenBank/DDBJ databases">
        <title>Genome sequence of Microbacterium testaceum StLB037.</title>
        <authorList>
            <person name="Morohoshi T."/>
            <person name="Wang W.Z."/>
            <person name="Someya N."/>
            <person name="Ikeda T."/>
        </authorList>
    </citation>
    <scope>NUCLEOTIDE SEQUENCE</scope>
    <source>
        <strain>StLB037</strain>
    </source>
</reference>
<dbReference type="STRING" id="979556.MTES_0581"/>
<dbReference type="EMBL" id="AP012052">
    <property type="protein sequence ID" value="BAJ73545.1"/>
    <property type="molecule type" value="Genomic_DNA"/>
</dbReference>
<dbReference type="InterPro" id="IPR055259">
    <property type="entry name" value="YkvP/CgeB_Glyco_trans-like"/>
</dbReference>
<feature type="domain" description="Spore protein YkvP/CgeB glycosyl transferase-like" evidence="1">
    <location>
        <begin position="602"/>
        <end position="732"/>
    </location>
</feature>
<dbReference type="AlphaFoldDB" id="E8NC97"/>
<accession>E8NC97</accession>
<reference evidence="2 3" key="1">
    <citation type="journal article" date="2011" name="J. Bacteriol.">
        <title>Genome sequence of Microbacterium testaceum StLB037, an N-acylhomoserine lactone-degrading bacterium isolated from potato leaves.</title>
        <authorList>
            <person name="Morohoshi T."/>
            <person name="Wang W.-Z."/>
            <person name="Someya N."/>
            <person name="Ikeda T."/>
        </authorList>
    </citation>
    <scope>NUCLEOTIDE SEQUENCE [LARGE SCALE GENOMIC DNA]</scope>
    <source>
        <strain evidence="2 3">StLB037</strain>
    </source>
</reference>
<dbReference type="KEGG" id="mts:MTES_0581"/>
<evidence type="ECO:0000313" key="3">
    <source>
        <dbReference type="Proteomes" id="UP000008975"/>
    </source>
</evidence>
<evidence type="ECO:0000259" key="1">
    <source>
        <dbReference type="Pfam" id="PF13524"/>
    </source>
</evidence>
<dbReference type="Proteomes" id="UP000008975">
    <property type="component" value="Chromosome"/>
</dbReference>
<dbReference type="OrthoDB" id="5165900at2"/>